<organism evidence="3 4">
    <name type="scientific">Caulobacter rhizosphaerae</name>
    <dbReference type="NCBI Taxonomy" id="2010972"/>
    <lineage>
        <taxon>Bacteria</taxon>
        <taxon>Pseudomonadati</taxon>
        <taxon>Pseudomonadota</taxon>
        <taxon>Alphaproteobacteria</taxon>
        <taxon>Caulobacterales</taxon>
        <taxon>Caulobacteraceae</taxon>
        <taxon>Caulobacter</taxon>
    </lineage>
</organism>
<dbReference type="EMBL" id="JAVDRL010000004">
    <property type="protein sequence ID" value="MDR6530783.1"/>
    <property type="molecule type" value="Genomic_DNA"/>
</dbReference>
<dbReference type="Proteomes" id="UP001262754">
    <property type="component" value="Unassembled WGS sequence"/>
</dbReference>
<dbReference type="RefSeq" id="WP_310030477.1">
    <property type="nucleotide sequence ID" value="NZ_JAVDRL010000004.1"/>
</dbReference>
<evidence type="ECO:0000313" key="3">
    <source>
        <dbReference type="EMBL" id="MDR6530783.1"/>
    </source>
</evidence>
<feature type="compositionally biased region" description="Low complexity" evidence="1">
    <location>
        <begin position="39"/>
        <end position="56"/>
    </location>
</feature>
<keyword evidence="4" id="KW-1185">Reference proteome</keyword>
<protein>
    <submittedName>
        <fullName evidence="3">Membrane protein</fullName>
    </submittedName>
</protein>
<dbReference type="PROSITE" id="PS51257">
    <property type="entry name" value="PROKAR_LIPOPROTEIN"/>
    <property type="match status" value="1"/>
</dbReference>
<feature type="chain" id="PRO_5046785221" evidence="2">
    <location>
        <begin position="20"/>
        <end position="158"/>
    </location>
</feature>
<feature type="signal peptide" evidence="2">
    <location>
        <begin position="1"/>
        <end position="19"/>
    </location>
</feature>
<keyword evidence="2" id="KW-0732">Signal</keyword>
<gene>
    <name evidence="3" type="ORF">J2800_001522</name>
</gene>
<accession>A0ABU1MX82</accession>
<reference evidence="3 4" key="1">
    <citation type="submission" date="2023-07" db="EMBL/GenBank/DDBJ databases">
        <title>Sorghum-associated microbial communities from plants grown in Nebraska, USA.</title>
        <authorList>
            <person name="Schachtman D."/>
        </authorList>
    </citation>
    <scope>NUCLEOTIDE SEQUENCE [LARGE SCALE GENOMIC DNA]</scope>
    <source>
        <strain evidence="3 4">DS2154</strain>
    </source>
</reference>
<feature type="region of interest" description="Disordered" evidence="1">
    <location>
        <begin position="36"/>
        <end position="58"/>
    </location>
</feature>
<name>A0ABU1MX82_9CAUL</name>
<evidence type="ECO:0000256" key="1">
    <source>
        <dbReference type="SAM" id="MobiDB-lite"/>
    </source>
</evidence>
<proteinExistence type="predicted"/>
<comment type="caution">
    <text evidence="3">The sequence shown here is derived from an EMBL/GenBank/DDBJ whole genome shotgun (WGS) entry which is preliminary data.</text>
</comment>
<evidence type="ECO:0000256" key="2">
    <source>
        <dbReference type="SAM" id="SignalP"/>
    </source>
</evidence>
<sequence length="158" mass="16114">MLRFTFPGRVALPPVLGLAATLAACLTACGEAPMGASEGASTAPADAPASAAPGPDFSGDFELVGTEPFWGGGIRPDGLSLTRAGEAEIRADNPGVKVEEGAGVWRAGALVLRLRAEPCSDGMSDRRYGYRAEVTLAGQALRGCAARPEEPPPQPGPQ</sequence>
<evidence type="ECO:0000313" key="4">
    <source>
        <dbReference type="Proteomes" id="UP001262754"/>
    </source>
</evidence>